<evidence type="ECO:0000259" key="2">
    <source>
        <dbReference type="Pfam" id="PF04149"/>
    </source>
</evidence>
<keyword evidence="4" id="KW-1185">Reference proteome</keyword>
<gene>
    <name evidence="3" type="ORF">ACH4F9_33700</name>
</gene>
<organism evidence="3 4">
    <name type="scientific">Streptomyces longisporoflavus</name>
    <dbReference type="NCBI Taxonomy" id="28044"/>
    <lineage>
        <taxon>Bacteria</taxon>
        <taxon>Bacillati</taxon>
        <taxon>Actinomycetota</taxon>
        <taxon>Actinomycetes</taxon>
        <taxon>Kitasatosporales</taxon>
        <taxon>Streptomycetaceae</taxon>
        <taxon>Streptomyces</taxon>
    </lineage>
</organism>
<reference evidence="3 4" key="1">
    <citation type="submission" date="2024-10" db="EMBL/GenBank/DDBJ databases">
        <title>The Natural Products Discovery Center: Release of the First 8490 Sequenced Strains for Exploring Actinobacteria Biosynthetic Diversity.</title>
        <authorList>
            <person name="Kalkreuter E."/>
            <person name="Kautsar S.A."/>
            <person name="Yang D."/>
            <person name="Bader C.D."/>
            <person name="Teijaro C.N."/>
            <person name="Fluegel L."/>
            <person name="Davis C.M."/>
            <person name="Simpson J.R."/>
            <person name="Lauterbach L."/>
            <person name="Steele A.D."/>
            <person name="Gui C."/>
            <person name="Meng S."/>
            <person name="Li G."/>
            <person name="Viehrig K."/>
            <person name="Ye F."/>
            <person name="Su P."/>
            <person name="Kiefer A.F."/>
            <person name="Nichols A."/>
            <person name="Cepeda A.J."/>
            <person name="Yan W."/>
            <person name="Fan B."/>
            <person name="Jiang Y."/>
            <person name="Adhikari A."/>
            <person name="Zheng C.-J."/>
            <person name="Schuster L."/>
            <person name="Cowan T.M."/>
            <person name="Smanski M.J."/>
            <person name="Chevrette M.G."/>
            <person name="De Carvalho L.P.S."/>
            <person name="Shen B."/>
        </authorList>
    </citation>
    <scope>NUCLEOTIDE SEQUENCE [LARGE SCALE GENOMIC DNA]</scope>
    <source>
        <strain evidence="3 4">NPDC017990</strain>
    </source>
</reference>
<feature type="region of interest" description="Disordered" evidence="1">
    <location>
        <begin position="1"/>
        <end position="24"/>
    </location>
</feature>
<protein>
    <submittedName>
        <fullName evidence="3">DUF397 domain-containing protein</fullName>
    </submittedName>
</protein>
<feature type="domain" description="DUF397" evidence="2">
    <location>
        <begin position="37"/>
        <end position="90"/>
    </location>
</feature>
<evidence type="ECO:0000313" key="4">
    <source>
        <dbReference type="Proteomes" id="UP001610818"/>
    </source>
</evidence>
<evidence type="ECO:0000256" key="1">
    <source>
        <dbReference type="SAM" id="MobiDB-lite"/>
    </source>
</evidence>
<evidence type="ECO:0000313" key="3">
    <source>
        <dbReference type="EMBL" id="MFH8549972.1"/>
    </source>
</evidence>
<dbReference type="Pfam" id="PF04149">
    <property type="entry name" value="DUF397"/>
    <property type="match status" value="2"/>
</dbReference>
<sequence length="97" mass="9970">MASHKIDLSSAVWRKSSHSNGTGGDCIEVAHHFPGAARWRKSSHSNGTGGECVEVADGLPGVVPVRDSKVPHGPALVVPASAWAPFIAAVTHGRLGA</sequence>
<name>A0ABW7QYA0_9ACTN</name>
<dbReference type="InterPro" id="IPR007278">
    <property type="entry name" value="DUF397"/>
</dbReference>
<comment type="caution">
    <text evidence="3">The sequence shown here is derived from an EMBL/GenBank/DDBJ whole genome shotgun (WGS) entry which is preliminary data.</text>
</comment>
<accession>A0ABW7QYA0</accession>
<feature type="domain" description="DUF397" evidence="2">
    <location>
        <begin position="11"/>
        <end position="31"/>
    </location>
</feature>
<dbReference type="RefSeq" id="WP_397716329.1">
    <property type="nucleotide sequence ID" value="NZ_JBIRGN010000007.1"/>
</dbReference>
<proteinExistence type="predicted"/>
<dbReference type="Proteomes" id="UP001610818">
    <property type="component" value="Unassembled WGS sequence"/>
</dbReference>
<dbReference type="EMBL" id="JBIRGQ010000007">
    <property type="protein sequence ID" value="MFH8549972.1"/>
    <property type="molecule type" value="Genomic_DNA"/>
</dbReference>